<dbReference type="Proteomes" id="UP000481153">
    <property type="component" value="Unassembled WGS sequence"/>
</dbReference>
<dbReference type="PANTHER" id="PTHR46564">
    <property type="entry name" value="TRANSPOSASE"/>
    <property type="match status" value="1"/>
</dbReference>
<evidence type="ECO:0000313" key="1">
    <source>
        <dbReference type="EMBL" id="KAF0731408.1"/>
    </source>
</evidence>
<dbReference type="AlphaFoldDB" id="A0A6G0WV58"/>
<name>A0A6G0WV58_9STRA</name>
<dbReference type="EMBL" id="VJMJ01000143">
    <property type="protein sequence ID" value="KAF0731408.1"/>
    <property type="molecule type" value="Genomic_DNA"/>
</dbReference>
<gene>
    <name evidence="1" type="ORF">Ae201684_011311</name>
</gene>
<dbReference type="PANTHER" id="PTHR46564:SF1">
    <property type="entry name" value="TRANSPOSASE"/>
    <property type="match status" value="1"/>
</dbReference>
<dbReference type="VEuPathDB" id="FungiDB:AeMF1_019269"/>
<evidence type="ECO:0008006" key="3">
    <source>
        <dbReference type="Google" id="ProtNLM"/>
    </source>
</evidence>
<proteinExistence type="predicted"/>
<protein>
    <recommendedName>
        <fullName evidence="3">Tc1-like transposase DDE domain-containing protein</fullName>
    </recommendedName>
</protein>
<evidence type="ECO:0000313" key="2">
    <source>
        <dbReference type="Proteomes" id="UP000481153"/>
    </source>
</evidence>
<organism evidence="1 2">
    <name type="scientific">Aphanomyces euteiches</name>
    <dbReference type="NCBI Taxonomy" id="100861"/>
    <lineage>
        <taxon>Eukaryota</taxon>
        <taxon>Sar</taxon>
        <taxon>Stramenopiles</taxon>
        <taxon>Oomycota</taxon>
        <taxon>Saprolegniomycetes</taxon>
        <taxon>Saprolegniales</taxon>
        <taxon>Verrucalvaceae</taxon>
        <taxon>Aphanomyces</taxon>
    </lineage>
</organism>
<reference evidence="1 2" key="1">
    <citation type="submission" date="2019-07" db="EMBL/GenBank/DDBJ databases">
        <title>Genomics analysis of Aphanomyces spp. identifies a new class of oomycete effector associated with host adaptation.</title>
        <authorList>
            <person name="Gaulin E."/>
        </authorList>
    </citation>
    <scope>NUCLEOTIDE SEQUENCE [LARGE SCALE GENOMIC DNA]</scope>
    <source>
        <strain evidence="1 2">ATCC 201684</strain>
    </source>
</reference>
<dbReference type="InterPro" id="IPR009057">
    <property type="entry name" value="Homeodomain-like_sf"/>
</dbReference>
<comment type="caution">
    <text evidence="1">The sequence shown here is derived from an EMBL/GenBank/DDBJ whole genome shotgun (WGS) entry which is preliminary data.</text>
</comment>
<sequence length="238" mass="28129">MSSIEYIVGRHASPNTVMHCLYGYFFLGMKRSQLAIIYRKDEKTISNWIQRYNDTGSYSRKCSSTLRTFSQVEKQWILEYYRKNPLAFLDEARSAFVQMFKRSISVSHIWTIIHQHGMTWKVIERRVIHIKQQDITRFVQEMDGICWSQRNIVFLDEVSFDNRGMLRKRGYSMRGEKIVYRGEFNRKPRVSLLCFVGADGIIDYFDTMGTFDRETFLQCCKSFSQSGKVAMYPTKNSV</sequence>
<accession>A0A6G0WV58</accession>
<keyword evidence="2" id="KW-1185">Reference proteome</keyword>
<dbReference type="SUPFAM" id="SSF46689">
    <property type="entry name" value="Homeodomain-like"/>
    <property type="match status" value="1"/>
</dbReference>